<dbReference type="EMBL" id="VCQU01000017">
    <property type="protein sequence ID" value="NMN99387.1"/>
    <property type="molecule type" value="Genomic_DNA"/>
</dbReference>
<dbReference type="Proteomes" id="UP000535543">
    <property type="component" value="Unassembled WGS sequence"/>
</dbReference>
<reference evidence="6 7" key="2">
    <citation type="submission" date="2020-06" db="EMBL/GenBank/DDBJ databases">
        <title>Antribacter stalactiti gen. nov., sp. nov., a new member of the family Nacardiaceae isolated from a cave.</title>
        <authorList>
            <person name="Kim I.S."/>
        </authorList>
    </citation>
    <scope>NUCLEOTIDE SEQUENCE [LARGE SCALE GENOMIC DNA]</scope>
    <source>
        <strain evidence="6 7">YC2-7</strain>
    </source>
</reference>
<dbReference type="GO" id="GO:0000976">
    <property type="term" value="F:transcription cis-regulatory region binding"/>
    <property type="evidence" value="ECO:0007669"/>
    <property type="project" value="TreeGrafter"/>
</dbReference>
<organism evidence="6 7">
    <name type="scientific">Antrihabitans stalactiti</name>
    <dbReference type="NCBI Taxonomy" id="2584121"/>
    <lineage>
        <taxon>Bacteria</taxon>
        <taxon>Bacillati</taxon>
        <taxon>Actinomycetota</taxon>
        <taxon>Actinomycetes</taxon>
        <taxon>Mycobacteriales</taxon>
        <taxon>Nocardiaceae</taxon>
        <taxon>Antrihabitans</taxon>
    </lineage>
</organism>
<dbReference type="InterPro" id="IPR001647">
    <property type="entry name" value="HTH_TetR"/>
</dbReference>
<dbReference type="SUPFAM" id="SSF46689">
    <property type="entry name" value="Homeodomain-like"/>
    <property type="match status" value="1"/>
</dbReference>
<evidence type="ECO:0000313" key="6">
    <source>
        <dbReference type="EMBL" id="NMN99387.1"/>
    </source>
</evidence>
<dbReference type="GO" id="GO:0003700">
    <property type="term" value="F:DNA-binding transcription factor activity"/>
    <property type="evidence" value="ECO:0007669"/>
    <property type="project" value="TreeGrafter"/>
</dbReference>
<dbReference type="AlphaFoldDB" id="A0A848KV64"/>
<evidence type="ECO:0000256" key="4">
    <source>
        <dbReference type="PROSITE-ProRule" id="PRU00335"/>
    </source>
</evidence>
<dbReference type="PROSITE" id="PS50977">
    <property type="entry name" value="HTH_TETR_2"/>
    <property type="match status" value="1"/>
</dbReference>
<evidence type="ECO:0000256" key="2">
    <source>
        <dbReference type="ARBA" id="ARBA00023125"/>
    </source>
</evidence>
<accession>A0A848KV64</accession>
<sequence>MSTRDRILDAAAQVMRTQGYARATTKEIARVAECSEPLLYKYFRDKEDLLLHVFSERVQAFAPVSKAGSGTVADNLVAAANDALRFYGTTFPMMGSLLAAPSLLAATRESLAKYGAGPANVVSWLANYLRDEQRLGRIAADSDPDAIAALLFGACFQQAFLHYFEHGPDGGEIPSRVAQSLVDAVMRGLH</sequence>
<keyword evidence="7" id="KW-1185">Reference proteome</keyword>
<dbReference type="Gene3D" id="1.10.10.60">
    <property type="entry name" value="Homeodomain-like"/>
    <property type="match status" value="1"/>
</dbReference>
<dbReference type="Pfam" id="PF00440">
    <property type="entry name" value="TetR_N"/>
    <property type="match status" value="1"/>
</dbReference>
<evidence type="ECO:0000256" key="3">
    <source>
        <dbReference type="ARBA" id="ARBA00023163"/>
    </source>
</evidence>
<comment type="caution">
    <text evidence="6">The sequence shown here is derived from an EMBL/GenBank/DDBJ whole genome shotgun (WGS) entry which is preliminary data.</text>
</comment>
<dbReference type="PANTHER" id="PTHR30055">
    <property type="entry name" value="HTH-TYPE TRANSCRIPTIONAL REGULATOR RUTR"/>
    <property type="match status" value="1"/>
</dbReference>
<dbReference type="InterPro" id="IPR036271">
    <property type="entry name" value="Tet_transcr_reg_TetR-rel_C_sf"/>
</dbReference>
<name>A0A848KV64_9NOCA</name>
<keyword evidence="1" id="KW-0805">Transcription regulation</keyword>
<dbReference type="PRINTS" id="PR00455">
    <property type="entry name" value="HTHTETR"/>
</dbReference>
<dbReference type="PANTHER" id="PTHR30055:SF238">
    <property type="entry name" value="MYCOFACTOCIN BIOSYNTHESIS TRANSCRIPTIONAL REGULATOR MFTR-RELATED"/>
    <property type="match status" value="1"/>
</dbReference>
<gene>
    <name evidence="6" type="ORF">FGL95_30655</name>
</gene>
<dbReference type="SUPFAM" id="SSF48498">
    <property type="entry name" value="Tetracyclin repressor-like, C-terminal domain"/>
    <property type="match status" value="1"/>
</dbReference>
<dbReference type="InterPro" id="IPR009057">
    <property type="entry name" value="Homeodomain-like_sf"/>
</dbReference>
<evidence type="ECO:0000256" key="1">
    <source>
        <dbReference type="ARBA" id="ARBA00023015"/>
    </source>
</evidence>
<proteinExistence type="predicted"/>
<keyword evidence="2 4" id="KW-0238">DNA-binding</keyword>
<dbReference type="RefSeq" id="WP_169594619.1">
    <property type="nucleotide sequence ID" value="NZ_VCQU01000017.1"/>
</dbReference>
<evidence type="ECO:0000259" key="5">
    <source>
        <dbReference type="PROSITE" id="PS50977"/>
    </source>
</evidence>
<reference evidence="6 7" key="1">
    <citation type="submission" date="2019-05" db="EMBL/GenBank/DDBJ databases">
        <authorList>
            <person name="Lee S.D."/>
        </authorList>
    </citation>
    <scope>NUCLEOTIDE SEQUENCE [LARGE SCALE GENOMIC DNA]</scope>
    <source>
        <strain evidence="6 7">YC2-7</strain>
    </source>
</reference>
<evidence type="ECO:0000313" key="7">
    <source>
        <dbReference type="Proteomes" id="UP000535543"/>
    </source>
</evidence>
<feature type="DNA-binding region" description="H-T-H motif" evidence="4">
    <location>
        <begin position="24"/>
        <end position="43"/>
    </location>
</feature>
<dbReference type="Gene3D" id="1.10.357.10">
    <property type="entry name" value="Tetracycline Repressor, domain 2"/>
    <property type="match status" value="1"/>
</dbReference>
<protein>
    <submittedName>
        <fullName evidence="6">TetR/AcrR family transcriptional regulator</fullName>
    </submittedName>
</protein>
<dbReference type="InterPro" id="IPR050109">
    <property type="entry name" value="HTH-type_TetR-like_transc_reg"/>
</dbReference>
<feature type="domain" description="HTH tetR-type" evidence="5">
    <location>
        <begin position="1"/>
        <end position="61"/>
    </location>
</feature>
<keyword evidence="3" id="KW-0804">Transcription</keyword>